<accession>A0A9Q1MV32</accession>
<protein>
    <submittedName>
        <fullName evidence="2">Uncharacterized protein</fullName>
    </submittedName>
</protein>
<dbReference type="AlphaFoldDB" id="A0A9Q1MV32"/>
<dbReference type="EMBL" id="JAJAGQ010000003">
    <property type="protein sequence ID" value="KAJ8567306.1"/>
    <property type="molecule type" value="Genomic_DNA"/>
</dbReference>
<evidence type="ECO:0000313" key="3">
    <source>
        <dbReference type="Proteomes" id="UP001152561"/>
    </source>
</evidence>
<gene>
    <name evidence="2" type="ORF">K7X08_019514</name>
</gene>
<feature type="region of interest" description="Disordered" evidence="1">
    <location>
        <begin position="26"/>
        <end position="55"/>
    </location>
</feature>
<dbReference type="Proteomes" id="UP001152561">
    <property type="component" value="Unassembled WGS sequence"/>
</dbReference>
<dbReference type="OrthoDB" id="1615585at2759"/>
<proteinExistence type="predicted"/>
<keyword evidence="3" id="KW-1185">Reference proteome</keyword>
<evidence type="ECO:0000256" key="1">
    <source>
        <dbReference type="SAM" id="MobiDB-lite"/>
    </source>
</evidence>
<evidence type="ECO:0000313" key="2">
    <source>
        <dbReference type="EMBL" id="KAJ8567306.1"/>
    </source>
</evidence>
<sequence>MMVGTFLIKKRKWRRLVILASFSPRWSKPCSESQAPKRLNRSESDSVTPTSPLEDFPIPELDNLRSLRWQNLFGN</sequence>
<reference evidence="3" key="1">
    <citation type="journal article" date="2023" name="Proc. Natl. Acad. Sci. U.S.A.">
        <title>Genomic and structural basis for evolution of tropane alkaloid biosynthesis.</title>
        <authorList>
            <person name="Wanga Y.-J."/>
            <person name="Taina T."/>
            <person name="Yua J.-Y."/>
            <person name="Lia J."/>
            <person name="Xua B."/>
            <person name="Chenc J."/>
            <person name="D'Auriad J.C."/>
            <person name="Huanga J.-P."/>
            <person name="Huanga S.-X."/>
        </authorList>
    </citation>
    <scope>NUCLEOTIDE SEQUENCE [LARGE SCALE GENOMIC DNA]</scope>
    <source>
        <strain evidence="3">cv. KIB-2019</strain>
    </source>
</reference>
<name>A0A9Q1MV32_9SOLA</name>
<organism evidence="2 3">
    <name type="scientific">Anisodus acutangulus</name>
    <dbReference type="NCBI Taxonomy" id="402998"/>
    <lineage>
        <taxon>Eukaryota</taxon>
        <taxon>Viridiplantae</taxon>
        <taxon>Streptophyta</taxon>
        <taxon>Embryophyta</taxon>
        <taxon>Tracheophyta</taxon>
        <taxon>Spermatophyta</taxon>
        <taxon>Magnoliopsida</taxon>
        <taxon>eudicotyledons</taxon>
        <taxon>Gunneridae</taxon>
        <taxon>Pentapetalae</taxon>
        <taxon>asterids</taxon>
        <taxon>lamiids</taxon>
        <taxon>Solanales</taxon>
        <taxon>Solanaceae</taxon>
        <taxon>Solanoideae</taxon>
        <taxon>Hyoscyameae</taxon>
        <taxon>Anisodus</taxon>
    </lineage>
</organism>
<comment type="caution">
    <text evidence="2">The sequence shown here is derived from an EMBL/GenBank/DDBJ whole genome shotgun (WGS) entry which is preliminary data.</text>
</comment>